<evidence type="ECO:0000313" key="8">
    <source>
        <dbReference type="EMBL" id="CAG5116316.1"/>
    </source>
</evidence>
<dbReference type="EMBL" id="CAJHNH020000236">
    <property type="protein sequence ID" value="CAG5116316.1"/>
    <property type="molecule type" value="Genomic_DNA"/>
</dbReference>
<feature type="repeat" description="CSPG" evidence="6">
    <location>
        <begin position="214"/>
        <end position="312"/>
    </location>
</feature>
<evidence type="ECO:0000256" key="2">
    <source>
        <dbReference type="ARBA" id="ARBA00022729"/>
    </source>
</evidence>
<feature type="non-terminal residue" evidence="8">
    <location>
        <position position="2065"/>
    </location>
</feature>
<feature type="repeat" description="CSPG" evidence="6">
    <location>
        <begin position="335"/>
        <end position="432"/>
    </location>
</feature>
<dbReference type="PANTHER" id="PTHR45739">
    <property type="entry name" value="MATRIX PROTEIN, PUTATIVE-RELATED"/>
    <property type="match status" value="1"/>
</dbReference>
<dbReference type="GO" id="GO:0009653">
    <property type="term" value="P:anatomical structure morphogenesis"/>
    <property type="evidence" value="ECO:0007669"/>
    <property type="project" value="TreeGrafter"/>
</dbReference>
<gene>
    <name evidence="8" type="ORF">CUNI_LOCUS1874</name>
</gene>
<feature type="repeat" description="CSPG" evidence="6">
    <location>
        <begin position="788"/>
        <end position="887"/>
    </location>
</feature>
<organism evidence="8 9">
    <name type="scientific">Candidula unifasciata</name>
    <dbReference type="NCBI Taxonomy" id="100452"/>
    <lineage>
        <taxon>Eukaryota</taxon>
        <taxon>Metazoa</taxon>
        <taxon>Spiralia</taxon>
        <taxon>Lophotrochozoa</taxon>
        <taxon>Mollusca</taxon>
        <taxon>Gastropoda</taxon>
        <taxon>Heterobranchia</taxon>
        <taxon>Euthyneura</taxon>
        <taxon>Panpulmonata</taxon>
        <taxon>Eupulmonata</taxon>
        <taxon>Stylommatophora</taxon>
        <taxon>Helicina</taxon>
        <taxon>Helicoidea</taxon>
        <taxon>Geomitridae</taxon>
        <taxon>Candidula</taxon>
    </lineage>
</organism>
<feature type="repeat" description="CSPG" evidence="6">
    <location>
        <begin position="909"/>
        <end position="1003"/>
    </location>
</feature>
<feature type="domain" description="Calx-beta" evidence="7">
    <location>
        <begin position="1499"/>
        <end position="1604"/>
    </location>
</feature>
<dbReference type="Pfam" id="PF03160">
    <property type="entry name" value="Calx-beta"/>
    <property type="match status" value="4"/>
</dbReference>
<dbReference type="SUPFAM" id="SSF141072">
    <property type="entry name" value="CalX-like"/>
    <property type="match status" value="5"/>
</dbReference>
<evidence type="ECO:0000259" key="7">
    <source>
        <dbReference type="SMART" id="SM00237"/>
    </source>
</evidence>
<keyword evidence="3" id="KW-0677">Repeat</keyword>
<accession>A0A8S3YPN7</accession>
<feature type="domain" description="Calx-beta" evidence="7">
    <location>
        <begin position="1739"/>
        <end position="1843"/>
    </location>
</feature>
<dbReference type="GO" id="GO:0007154">
    <property type="term" value="P:cell communication"/>
    <property type="evidence" value="ECO:0007669"/>
    <property type="project" value="InterPro"/>
</dbReference>
<evidence type="ECO:0000256" key="1">
    <source>
        <dbReference type="ARBA" id="ARBA00005529"/>
    </source>
</evidence>
<dbReference type="Gene3D" id="2.60.40.2030">
    <property type="match status" value="5"/>
</dbReference>
<comment type="similarity">
    <text evidence="1">Belongs to the FRAS1 family.</text>
</comment>
<dbReference type="PANTHER" id="PTHR45739:SF1">
    <property type="entry name" value="EXTRACELLULAR MATRIX ORGANIZING PROTEIN FRAS1"/>
    <property type="match status" value="1"/>
</dbReference>
<feature type="repeat" description="CSPG" evidence="6">
    <location>
        <begin position="70"/>
        <end position="184"/>
    </location>
</feature>
<feature type="domain" description="Calx-beta" evidence="7">
    <location>
        <begin position="1373"/>
        <end position="1484"/>
    </location>
</feature>
<evidence type="ECO:0000256" key="5">
    <source>
        <dbReference type="ARBA" id="ARBA00023180"/>
    </source>
</evidence>
<proteinExistence type="inferred from homology"/>
<dbReference type="InterPro" id="IPR003644">
    <property type="entry name" value="Calx_beta"/>
</dbReference>
<feature type="repeat" description="CSPG" evidence="6">
    <location>
        <begin position="576"/>
        <end position="671"/>
    </location>
</feature>
<dbReference type="Proteomes" id="UP000678393">
    <property type="component" value="Unassembled WGS sequence"/>
</dbReference>
<evidence type="ECO:0000256" key="4">
    <source>
        <dbReference type="ARBA" id="ARBA00022837"/>
    </source>
</evidence>
<feature type="repeat" description="CSPG" evidence="6">
    <location>
        <begin position="1151"/>
        <end position="1247"/>
    </location>
</feature>
<dbReference type="Pfam" id="PF16184">
    <property type="entry name" value="Cadherin_3"/>
    <property type="match status" value="9"/>
</dbReference>
<feature type="repeat" description="CSPG" evidence="6">
    <location>
        <begin position="1023"/>
        <end position="1115"/>
    </location>
</feature>
<dbReference type="InterPro" id="IPR051561">
    <property type="entry name" value="FRAS1_ECM"/>
</dbReference>
<dbReference type="GO" id="GO:0016020">
    <property type="term" value="C:membrane"/>
    <property type="evidence" value="ECO:0007669"/>
    <property type="project" value="InterPro"/>
</dbReference>
<dbReference type="OrthoDB" id="430044at2759"/>
<dbReference type="PROSITE" id="PS51854">
    <property type="entry name" value="CSPG"/>
    <property type="match status" value="9"/>
</dbReference>
<evidence type="ECO:0000313" key="9">
    <source>
        <dbReference type="Proteomes" id="UP000678393"/>
    </source>
</evidence>
<feature type="domain" description="Calx-beta" evidence="7">
    <location>
        <begin position="1617"/>
        <end position="1721"/>
    </location>
</feature>
<keyword evidence="2" id="KW-0732">Signal</keyword>
<comment type="caution">
    <text evidence="8">The sequence shown here is derived from an EMBL/GenBank/DDBJ whole genome shotgun (WGS) entry which is preliminary data.</text>
</comment>
<dbReference type="SMART" id="SM00237">
    <property type="entry name" value="Calx_beta"/>
    <property type="match status" value="5"/>
</dbReference>
<evidence type="ECO:0000256" key="6">
    <source>
        <dbReference type="PROSITE-ProRule" id="PRU01201"/>
    </source>
</evidence>
<reference evidence="8" key="1">
    <citation type="submission" date="2021-04" db="EMBL/GenBank/DDBJ databases">
        <authorList>
            <consortium name="Molecular Ecology Group"/>
        </authorList>
    </citation>
    <scope>NUCLEOTIDE SEQUENCE</scope>
</reference>
<keyword evidence="9" id="KW-1185">Reference proteome</keyword>
<protein>
    <recommendedName>
        <fullName evidence="7">Calx-beta domain-containing protein</fullName>
    </recommendedName>
</protein>
<keyword evidence="5" id="KW-0325">Glycoprotein</keyword>
<keyword evidence="4" id="KW-0106">Calcium</keyword>
<dbReference type="InterPro" id="IPR038081">
    <property type="entry name" value="CalX-like_sf"/>
</dbReference>
<evidence type="ECO:0000256" key="3">
    <source>
        <dbReference type="ARBA" id="ARBA00022737"/>
    </source>
</evidence>
<feature type="repeat" description="CSPG" evidence="6">
    <location>
        <begin position="453"/>
        <end position="553"/>
    </location>
</feature>
<sequence>PLYGHLVAPEKEESTVREFLLQDLMAGNIAYKHHGNSSVAGDLARLQVADTHNRITVLLAIKVQSQKTRAPVVMTNTGGSLHKGDTLRISPELLKSEVQDPQNSKVKDAVYTLVPLRDNPKHGYIMMMVPTPVDGPGSGWTMMGDGMMASRTVRFHQRDIDEGRIYYKHSGTDLLSDRFTFEVADTSSPHNILRDQAFDITITDDNTSAIVYPVIVPGTKLGLTVMENQIAPITNGHLAFSDINSPPENLVYTIVSPLREEDEGTVEHVDVPYSPLQQFTQADINNRQVIYRPPDEDIGEEEREVSFIFVVSSGREMRWSPEYKFTIRILPVNNNPAFFLNPDPEVTMSTGGTYSLSASLLEVSDPDNKLEDLEIIIKKTPNNGVLEKLRDGTKAVVNSGDKFYYSDIINNTLQYTHSGATPIQDEISLVVSDGLHQSENIIHFNIIKLDKSIPTILPSATFQINITEGETEMITREQIAFADADSSDIHLLITLTSHTSQGHFQVKRSSGVYQIGLGESFTQAEVNEGKVSFIADTELGLKSVSELVYVNISDSSGNVLPNQIISLHILPMDNLPPTFITGAHMEVEEGGEAVLTTQMISVLDVDSSISQVIFVVETPPHFGILQNRKMESQTDSLQFPYADVVDGRIYYLQSDHKNKEPAQDTFLFSVNDGKNRSPVEMFNISIKLINDESPKAVTEQLFVGEGKTVPITNQTIYVVDLIQDSVEEASLLLEKSIFSYQDVLNQVIIYSHDDGETTKDSVVLYLTDGEFGNTVILNIIIGLVGDETPRVTVNRGLRVQAGTTTVITQQDLRASDLDSESSQIVYTIMKDPNFGHLEFSDGQASYTISAVSVTKTFQQRDLDNGYISFVHEIGEQTGNMLFKFKLTDTEGNDLIDQDFFITVYDDHRPPFVVSNKEFLVIEGSREKLTTNFLSFSDADTEPGSLSYTVMAGPDLGHLEFLGQPGMCIPVMSFTQADLAANKVIYVHTSTLELTMDQFTFAVSDGKNKIVQVFFINIQPVDDAIPALSNNGLKVQEGVRKLITEFDLKAVDQDTKEHMILFTVVKPPEHGSLDLYTSGSYSTTKTFTMEDIYENRVSYQHGSGETTHDSFTFLVSDGTNRLFTLQQGSPANRPLEIPQTFAITVLLVDDGVPIIERNLGLQYLESEGTEVGKVITSKELFVTDEDSPSYEIMYIVTDLPKFGFLENTRHPGKHLKSFTQKDINNAVIRYRMSRGSSNLQDNFDFDVMDRKPNMVPGNRFHIVWSEISIGQSFFNITETQRVLQVPVVRRGNLKQYCVVECATLPGTATSRTDMSRPGLQDFVLTSVQVQFDSWQESKTCTVIINDDSVYEGPETFYVHISSPTFAVLGDVRQAAVTIHDEEDQPTLQFTSEMVQVNESDGHAVATVVRSGDVSDSVSVICSSRSLTATGSSLTSLESGSDFISRGYSSAYRVIFPPGVTHTNCSVKLIDDSMYESTEQFELQLSDPSIPAALGALTTLLVIIDGPNDVSHVYLAHDTFAFPENSGTVELEVLRVGSDLSHPTVVWCATKMSSPVSATPDQDYVPSSTKLTFGPGQSSNICRVVLLDDDLEPKLEGNETFVVFLSSAVGSILDQPHYAVVTIYDDNLDIPQITFSQDSFVVDEKNKTVNATILKSGDVTLESSVICYTQQLTAEVAKDFEERPFTNDSRIVFKHGEKSKSCVVHIVDDEEFEQDEIFRLKLGSPMASNGIIATLGQQSTAVVTITNFDDVPTIQFEQSAYSVHEPGGVDQTAAVRVKVIRAGSVNETSSVRCSTRDGSAQSGSDYNPKSLVLKFEPGVRKIDFSVDILYNTDVEWHQSFKIQLGPEEPTGSVFGSITEATITVLDNEVSGSLVLPAAPMVISLLHFGNSEQGLNTNPSPGYPLVCVTPCDVQYPDYPATASLCEDGGINQTSITYQWEMAMPQNDDTVSSLFVRVTDGTLFTSVDKKVLDSVYFRPYFQVRCIAQPLKGNGHPGIPLKSRSVTIGTSPICKSTAFPSSHHFAYQAQSFLASLEYIPPDRAQHGNTVHISVQVFHNCRRYNLNNLSY</sequence>
<feature type="domain" description="Calx-beta" evidence="7">
    <location>
        <begin position="1257"/>
        <end position="1360"/>
    </location>
</feature>
<name>A0A8S3YPN7_9EUPU</name>
<dbReference type="InterPro" id="IPR039005">
    <property type="entry name" value="CSPG_rpt"/>
</dbReference>